<dbReference type="InterPro" id="IPR008927">
    <property type="entry name" value="6-PGluconate_DH-like_C_sf"/>
</dbReference>
<evidence type="ECO:0000256" key="2">
    <source>
        <dbReference type="ARBA" id="ARBA00023002"/>
    </source>
</evidence>
<dbReference type="InterPro" id="IPR028939">
    <property type="entry name" value="P5C_Rdtase_cat_N"/>
</dbReference>
<evidence type="ECO:0000259" key="4">
    <source>
        <dbReference type="Pfam" id="PF14748"/>
    </source>
</evidence>
<dbReference type="EMBL" id="JXCQ01000010">
    <property type="protein sequence ID" value="KIR22977.1"/>
    <property type="molecule type" value="Genomic_DNA"/>
</dbReference>
<dbReference type="Pfam" id="PF03807">
    <property type="entry name" value="F420_oxidored"/>
    <property type="match status" value="1"/>
</dbReference>
<dbReference type="InterPro" id="IPR036291">
    <property type="entry name" value="NAD(P)-bd_dom_sf"/>
</dbReference>
<reference evidence="5 6" key="1">
    <citation type="submission" date="2015-01" db="EMBL/GenBank/DDBJ databases">
        <title>Genome sequence of the beneficial rhizobacterium Pseudomonas fluorescens 2-79.</title>
        <authorList>
            <person name="Thuermer A."/>
            <person name="Daniel R."/>
        </authorList>
    </citation>
    <scope>NUCLEOTIDE SEQUENCE [LARGE SCALE GENOMIC DNA]</scope>
    <source>
        <strain evidence="5 6">2-79</strain>
    </source>
</reference>
<evidence type="ECO:0000313" key="6">
    <source>
        <dbReference type="Proteomes" id="UP000032210"/>
    </source>
</evidence>
<evidence type="ECO:0000256" key="1">
    <source>
        <dbReference type="ARBA" id="ARBA00005525"/>
    </source>
</evidence>
<dbReference type="EC" id="1.5.1.2" evidence="5"/>
<comment type="caution">
    <text evidence="5">The sequence shown here is derived from an EMBL/GenBank/DDBJ whole genome shotgun (WGS) entry which is preliminary data.</text>
</comment>
<dbReference type="PATRIC" id="fig|294.125.peg.1708"/>
<protein>
    <submittedName>
        <fullName evidence="5">ProC_2 protein</fullName>
        <ecNumber evidence="5">1.5.1.2</ecNumber>
    </submittedName>
</protein>
<gene>
    <name evidence="5" type="primary">proC_2</name>
    <name evidence="5" type="ORF">PFLU3_16600</name>
</gene>
<proteinExistence type="inferred from homology"/>
<dbReference type="Pfam" id="PF14748">
    <property type="entry name" value="P5CR_dimer"/>
    <property type="match status" value="1"/>
</dbReference>
<dbReference type="AlphaFoldDB" id="A0A0D0RTR1"/>
<name>A0A0D0RTR1_PSEFL</name>
<dbReference type="GO" id="GO:0055129">
    <property type="term" value="P:L-proline biosynthetic process"/>
    <property type="evidence" value="ECO:0007669"/>
    <property type="project" value="TreeGrafter"/>
</dbReference>
<comment type="similarity">
    <text evidence="1">Belongs to the pyrroline-5-carboxylate reductase family.</text>
</comment>
<accession>A0A0D0RTR1</accession>
<dbReference type="PANTHER" id="PTHR11645">
    <property type="entry name" value="PYRROLINE-5-CARBOXYLATE REDUCTASE"/>
    <property type="match status" value="1"/>
</dbReference>
<dbReference type="Gene3D" id="1.10.3730.10">
    <property type="entry name" value="ProC C-terminal domain-like"/>
    <property type="match status" value="1"/>
</dbReference>
<evidence type="ECO:0000259" key="3">
    <source>
        <dbReference type="Pfam" id="PF03807"/>
    </source>
</evidence>
<dbReference type="Proteomes" id="UP000032210">
    <property type="component" value="Unassembled WGS sequence"/>
</dbReference>
<dbReference type="SUPFAM" id="SSF51735">
    <property type="entry name" value="NAD(P)-binding Rossmann-fold domains"/>
    <property type="match status" value="1"/>
</dbReference>
<dbReference type="GO" id="GO:0004735">
    <property type="term" value="F:pyrroline-5-carboxylate reductase activity"/>
    <property type="evidence" value="ECO:0007669"/>
    <property type="project" value="UniProtKB-EC"/>
</dbReference>
<feature type="domain" description="Pyrroline-5-carboxylate reductase catalytic N-terminal" evidence="3">
    <location>
        <begin position="14"/>
        <end position="104"/>
    </location>
</feature>
<dbReference type="SUPFAM" id="SSF48179">
    <property type="entry name" value="6-phosphogluconate dehydrogenase C-terminal domain-like"/>
    <property type="match status" value="1"/>
</dbReference>
<keyword evidence="2 5" id="KW-0560">Oxidoreductase</keyword>
<dbReference type="InterPro" id="IPR029036">
    <property type="entry name" value="P5CR_dimer"/>
</dbReference>
<evidence type="ECO:0000313" key="5">
    <source>
        <dbReference type="EMBL" id="KIR22977.1"/>
    </source>
</evidence>
<feature type="domain" description="Pyrroline-5-carboxylate reductase dimerisation" evidence="4">
    <location>
        <begin position="167"/>
        <end position="262"/>
    </location>
</feature>
<dbReference type="PANTHER" id="PTHR11645:SF0">
    <property type="entry name" value="PYRROLINE-5-CARBOXYLATE REDUCTASE 3"/>
    <property type="match status" value="1"/>
</dbReference>
<organism evidence="5 6">
    <name type="scientific">Pseudomonas fluorescens</name>
    <dbReference type="NCBI Taxonomy" id="294"/>
    <lineage>
        <taxon>Bacteria</taxon>
        <taxon>Pseudomonadati</taxon>
        <taxon>Pseudomonadota</taxon>
        <taxon>Gammaproteobacteria</taxon>
        <taxon>Pseudomonadales</taxon>
        <taxon>Pseudomonadaceae</taxon>
        <taxon>Pseudomonas</taxon>
    </lineage>
</organism>
<dbReference type="Gene3D" id="3.40.50.720">
    <property type="entry name" value="NAD(P)-binding Rossmann-like Domain"/>
    <property type="match status" value="1"/>
</dbReference>
<sequence>MMGFENGGNTLLSIGILGVGELTEKVVIGLRRGGFSGHVLLSPRNHERARQLGRAWACEVMADNQSVVDQADLLFLGVRPDGVEGLSREVRLKPGQSLVSLVAGMKLEDLARSFPQAQPMRAMLSYAAQINQSTVVVTPSGQAHEALLATLGRLIVLDQEDAFELATVAACMNGWFYFFLNDLQQWFTDKGLSPEHARQLVMGNMRDCLASAGHQPQVRMDTLGNAIATPGTFTAAGLEVLRDKGAPQAWAAACDEVLERLQKTSQGHSGDQ</sequence>